<dbReference type="OrthoDB" id="9975554at2759"/>
<keyword evidence="7" id="KW-0297">G-protein coupled receptor</keyword>
<feature type="domain" description="G-protein coupled receptors family 1 profile" evidence="14">
    <location>
        <begin position="40"/>
        <end position="290"/>
    </location>
</feature>
<feature type="transmembrane region" description="Helical" evidence="13">
    <location>
        <begin position="197"/>
        <end position="219"/>
    </location>
</feature>
<dbReference type="InterPro" id="IPR052921">
    <property type="entry name" value="GPCR1_Superfamily_Member"/>
</dbReference>
<dbReference type="FunFam" id="1.20.1070.10:FF:000024">
    <property type="entry name" value="Olfactory receptor"/>
    <property type="match status" value="1"/>
</dbReference>
<dbReference type="InterPro" id="IPR017452">
    <property type="entry name" value="GPCR_Rhodpsn_7TM"/>
</dbReference>
<evidence type="ECO:0000256" key="8">
    <source>
        <dbReference type="ARBA" id="ARBA00023136"/>
    </source>
</evidence>
<evidence type="ECO:0000256" key="13">
    <source>
        <dbReference type="SAM" id="Phobius"/>
    </source>
</evidence>
<dbReference type="GeneID" id="115829401"/>
<dbReference type="FunCoup" id="A0A6J2WYU9">
    <property type="interactions" value="51"/>
</dbReference>
<evidence type="ECO:0000256" key="12">
    <source>
        <dbReference type="ARBA" id="ARBA00023224"/>
    </source>
</evidence>
<dbReference type="InterPro" id="IPR000725">
    <property type="entry name" value="Olfact_rcpt"/>
</dbReference>
<organism evidence="15 16">
    <name type="scientific">Chanos chanos</name>
    <name type="common">Milkfish</name>
    <name type="synonym">Mugil chanos</name>
    <dbReference type="NCBI Taxonomy" id="29144"/>
    <lineage>
        <taxon>Eukaryota</taxon>
        <taxon>Metazoa</taxon>
        <taxon>Chordata</taxon>
        <taxon>Craniata</taxon>
        <taxon>Vertebrata</taxon>
        <taxon>Euteleostomi</taxon>
        <taxon>Actinopterygii</taxon>
        <taxon>Neopterygii</taxon>
        <taxon>Teleostei</taxon>
        <taxon>Ostariophysi</taxon>
        <taxon>Gonorynchiformes</taxon>
        <taxon>Chanidae</taxon>
        <taxon>Chanos</taxon>
    </lineage>
</organism>
<keyword evidence="12" id="KW-0807">Transducer</keyword>
<dbReference type="RefSeq" id="XP_030649361.1">
    <property type="nucleotide sequence ID" value="XM_030793501.1"/>
</dbReference>
<keyword evidence="15" id="KW-1185">Reference proteome</keyword>
<keyword evidence="6 13" id="KW-1133">Transmembrane helix</keyword>
<evidence type="ECO:0000256" key="9">
    <source>
        <dbReference type="ARBA" id="ARBA00023157"/>
    </source>
</evidence>
<dbReference type="PANTHER" id="PTHR26451">
    <property type="entry name" value="G_PROTEIN_RECEP_F1_2 DOMAIN-CONTAINING PROTEIN"/>
    <property type="match status" value="1"/>
</dbReference>
<dbReference type="GO" id="GO:0005549">
    <property type="term" value="F:odorant binding"/>
    <property type="evidence" value="ECO:0007669"/>
    <property type="project" value="TreeGrafter"/>
</dbReference>
<sequence>MENLTFKHHILLVEGLKVTDQSAYPAFILLFLAYVFTMISNIGLIVIISMEESLHQPMHILFCNLPVNDALGTTVIVPRLLNDIFRETSDRYITYVECVIQAYFAHLFGTTSHTILMIMAFDRYVAICNPLRYSTIMTSKTVIKLSASAWGVAFVLVGILLGLTVRLSHCRSTILNPFCDNASLFKLSCEDVVINNVYGLTFTVILLGSSIGSVTLTYLKITLACLTSKNKVLNSRALKTCSTHLILYIIMLTCGFTIVFLHRFPQYSDERKLSSIMFHVVPPFLNPIIYGLQTKEIRQKFTHVFHRNKITV</sequence>
<evidence type="ECO:0000256" key="2">
    <source>
        <dbReference type="ARBA" id="ARBA00022475"/>
    </source>
</evidence>
<evidence type="ECO:0000313" key="15">
    <source>
        <dbReference type="Proteomes" id="UP000504632"/>
    </source>
</evidence>
<dbReference type="Pfam" id="PF13853">
    <property type="entry name" value="7tm_4"/>
    <property type="match status" value="1"/>
</dbReference>
<dbReference type="AlphaFoldDB" id="A0A6J2WYU9"/>
<dbReference type="PRINTS" id="PR00245">
    <property type="entry name" value="OLFACTORYR"/>
</dbReference>
<feature type="transmembrane region" description="Helical" evidence="13">
    <location>
        <begin position="142"/>
        <end position="163"/>
    </location>
</feature>
<reference evidence="16" key="1">
    <citation type="submission" date="2025-08" db="UniProtKB">
        <authorList>
            <consortium name="RefSeq"/>
        </authorList>
    </citation>
    <scope>IDENTIFICATION</scope>
</reference>
<dbReference type="SUPFAM" id="SSF81321">
    <property type="entry name" value="Family A G protein-coupled receptor-like"/>
    <property type="match status" value="1"/>
</dbReference>
<protein>
    <submittedName>
        <fullName evidence="16">Olfactory receptor 146-like</fullName>
    </submittedName>
</protein>
<evidence type="ECO:0000256" key="4">
    <source>
        <dbReference type="ARBA" id="ARBA00022692"/>
    </source>
</evidence>
<keyword evidence="4 13" id="KW-0812">Transmembrane</keyword>
<keyword evidence="2" id="KW-1003">Cell membrane</keyword>
<name>A0A6J2WYU9_CHACN</name>
<feature type="transmembrane region" description="Helical" evidence="13">
    <location>
        <begin position="240"/>
        <end position="261"/>
    </location>
</feature>
<feature type="transmembrane region" description="Helical" evidence="13">
    <location>
        <begin position="26"/>
        <end position="48"/>
    </location>
</feature>
<keyword evidence="11" id="KW-0325">Glycoprotein</keyword>
<dbReference type="InterPro" id="IPR000276">
    <property type="entry name" value="GPCR_Rhodpsn"/>
</dbReference>
<evidence type="ECO:0000256" key="7">
    <source>
        <dbReference type="ARBA" id="ARBA00023040"/>
    </source>
</evidence>
<proteinExistence type="predicted"/>
<accession>A0A6J2WYU9</accession>
<keyword evidence="9" id="KW-1015">Disulfide bond</keyword>
<gene>
    <name evidence="16" type="primary">LOC115829401</name>
</gene>
<dbReference type="Proteomes" id="UP000504632">
    <property type="component" value="Chromosome 16"/>
</dbReference>
<keyword evidence="3" id="KW-0716">Sensory transduction</keyword>
<dbReference type="PANTHER" id="PTHR26451:SF109">
    <property type="entry name" value="ODORANT RECEPTOR-RELATED"/>
    <property type="match status" value="1"/>
</dbReference>
<evidence type="ECO:0000256" key="10">
    <source>
        <dbReference type="ARBA" id="ARBA00023170"/>
    </source>
</evidence>
<dbReference type="GO" id="GO:0004930">
    <property type="term" value="F:G protein-coupled receptor activity"/>
    <property type="evidence" value="ECO:0007669"/>
    <property type="project" value="UniProtKB-KW"/>
</dbReference>
<keyword evidence="10" id="KW-0675">Receptor</keyword>
<evidence type="ECO:0000259" key="14">
    <source>
        <dbReference type="PROSITE" id="PS50262"/>
    </source>
</evidence>
<evidence type="ECO:0000256" key="5">
    <source>
        <dbReference type="ARBA" id="ARBA00022725"/>
    </source>
</evidence>
<evidence type="ECO:0000256" key="1">
    <source>
        <dbReference type="ARBA" id="ARBA00004651"/>
    </source>
</evidence>
<evidence type="ECO:0000313" key="16">
    <source>
        <dbReference type="RefSeq" id="XP_030649361.1"/>
    </source>
</evidence>
<dbReference type="PROSITE" id="PS50262">
    <property type="entry name" value="G_PROTEIN_RECEP_F1_2"/>
    <property type="match status" value="1"/>
</dbReference>
<dbReference type="PRINTS" id="PR00237">
    <property type="entry name" value="GPCRRHODOPSN"/>
</dbReference>
<dbReference type="GO" id="GO:0005886">
    <property type="term" value="C:plasma membrane"/>
    <property type="evidence" value="ECO:0007669"/>
    <property type="project" value="UniProtKB-SubCell"/>
</dbReference>
<keyword evidence="5" id="KW-0552">Olfaction</keyword>
<feature type="transmembrane region" description="Helical" evidence="13">
    <location>
        <begin position="273"/>
        <end position="292"/>
    </location>
</feature>
<dbReference type="GO" id="GO:0004984">
    <property type="term" value="F:olfactory receptor activity"/>
    <property type="evidence" value="ECO:0007669"/>
    <property type="project" value="InterPro"/>
</dbReference>
<dbReference type="InParanoid" id="A0A6J2WYU9"/>
<dbReference type="Gene3D" id="1.20.1070.10">
    <property type="entry name" value="Rhodopsin 7-helix transmembrane proteins"/>
    <property type="match status" value="1"/>
</dbReference>
<keyword evidence="8 13" id="KW-0472">Membrane</keyword>
<feature type="transmembrane region" description="Helical" evidence="13">
    <location>
        <begin position="100"/>
        <end position="121"/>
    </location>
</feature>
<comment type="subcellular location">
    <subcellularLocation>
        <location evidence="1">Cell membrane</location>
        <topology evidence="1">Multi-pass membrane protein</topology>
    </subcellularLocation>
</comment>
<evidence type="ECO:0000256" key="3">
    <source>
        <dbReference type="ARBA" id="ARBA00022606"/>
    </source>
</evidence>
<evidence type="ECO:0000256" key="11">
    <source>
        <dbReference type="ARBA" id="ARBA00023180"/>
    </source>
</evidence>
<evidence type="ECO:0000256" key="6">
    <source>
        <dbReference type="ARBA" id="ARBA00022989"/>
    </source>
</evidence>